<dbReference type="EMBL" id="MU859201">
    <property type="protein sequence ID" value="KAK3949772.1"/>
    <property type="molecule type" value="Genomic_DNA"/>
</dbReference>
<gene>
    <name evidence="1" type="ORF">QBC32DRAFT_218937</name>
</gene>
<evidence type="ECO:0000313" key="2">
    <source>
        <dbReference type="Proteomes" id="UP001303222"/>
    </source>
</evidence>
<dbReference type="Proteomes" id="UP001303222">
    <property type="component" value="Unassembled WGS sequence"/>
</dbReference>
<accession>A0AAN6SD07</accession>
<comment type="caution">
    <text evidence="1">The sequence shown here is derived from an EMBL/GenBank/DDBJ whole genome shotgun (WGS) entry which is preliminary data.</text>
</comment>
<reference evidence="1" key="2">
    <citation type="submission" date="2023-06" db="EMBL/GenBank/DDBJ databases">
        <authorList>
            <consortium name="Lawrence Berkeley National Laboratory"/>
            <person name="Mondo S.J."/>
            <person name="Hensen N."/>
            <person name="Bonometti L."/>
            <person name="Westerberg I."/>
            <person name="Brannstrom I.O."/>
            <person name="Guillou S."/>
            <person name="Cros-Aarteil S."/>
            <person name="Calhoun S."/>
            <person name="Haridas S."/>
            <person name="Kuo A."/>
            <person name="Pangilinan J."/>
            <person name="Riley R."/>
            <person name="Labutti K."/>
            <person name="Andreopoulos B."/>
            <person name="Lipzen A."/>
            <person name="Chen C."/>
            <person name="Yanf M."/>
            <person name="Daum C."/>
            <person name="Ng V."/>
            <person name="Clum A."/>
            <person name="Steindorff A."/>
            <person name="Ohm R."/>
            <person name="Martin F."/>
            <person name="Silar P."/>
            <person name="Natvig D."/>
            <person name="Lalanne C."/>
            <person name="Gautier V."/>
            <person name="Ament-Velasquez S.L."/>
            <person name="Kruys A."/>
            <person name="Hutchinson M.I."/>
            <person name="Powell A.J."/>
            <person name="Barry K."/>
            <person name="Miller A.N."/>
            <person name="Grigoriev I.V."/>
            <person name="Debuchy R."/>
            <person name="Gladieux P."/>
            <person name="Thoren M.H."/>
            <person name="Johannesson H."/>
        </authorList>
    </citation>
    <scope>NUCLEOTIDE SEQUENCE</scope>
    <source>
        <strain evidence="1">CBS 626.80</strain>
    </source>
</reference>
<organism evidence="1 2">
    <name type="scientific">Pseudoneurospora amorphoporcata</name>
    <dbReference type="NCBI Taxonomy" id="241081"/>
    <lineage>
        <taxon>Eukaryota</taxon>
        <taxon>Fungi</taxon>
        <taxon>Dikarya</taxon>
        <taxon>Ascomycota</taxon>
        <taxon>Pezizomycotina</taxon>
        <taxon>Sordariomycetes</taxon>
        <taxon>Sordariomycetidae</taxon>
        <taxon>Sordariales</taxon>
        <taxon>Sordariaceae</taxon>
        <taxon>Pseudoneurospora</taxon>
    </lineage>
</organism>
<name>A0AAN6SD07_9PEZI</name>
<keyword evidence="2" id="KW-1185">Reference proteome</keyword>
<proteinExistence type="predicted"/>
<dbReference type="AlphaFoldDB" id="A0AAN6SD07"/>
<sequence length="233" mass="26845">MATSIFRPPFPEYDSNMHELPDRSITLDEALSHKLSKLNARRGRRRGVQPLTADDIEWKHRFMGSVISKKRQIRVSWVVDPTKSKDQRYENVDVPVSITEEICRAEADRLGLTCVVIRQLAHETRNVYKNGRTVTVWDASTGRVVNKQDKADSHFTVYMGRSKRELLLQGHIYVVWDALEFGNLKKVDDPRSQRHCVSEADGEKYVSEEYWSLTKDQLRLKQQEADTAPASSS</sequence>
<evidence type="ECO:0000313" key="1">
    <source>
        <dbReference type="EMBL" id="KAK3949772.1"/>
    </source>
</evidence>
<protein>
    <submittedName>
        <fullName evidence="1">Uncharacterized protein</fullName>
    </submittedName>
</protein>
<reference evidence="1" key="1">
    <citation type="journal article" date="2023" name="Mol. Phylogenet. Evol.">
        <title>Genome-scale phylogeny and comparative genomics of the fungal order Sordariales.</title>
        <authorList>
            <person name="Hensen N."/>
            <person name="Bonometti L."/>
            <person name="Westerberg I."/>
            <person name="Brannstrom I.O."/>
            <person name="Guillou S."/>
            <person name="Cros-Aarteil S."/>
            <person name="Calhoun S."/>
            <person name="Haridas S."/>
            <person name="Kuo A."/>
            <person name="Mondo S."/>
            <person name="Pangilinan J."/>
            <person name="Riley R."/>
            <person name="LaButti K."/>
            <person name="Andreopoulos B."/>
            <person name="Lipzen A."/>
            <person name="Chen C."/>
            <person name="Yan M."/>
            <person name="Daum C."/>
            <person name="Ng V."/>
            <person name="Clum A."/>
            <person name="Steindorff A."/>
            <person name="Ohm R.A."/>
            <person name="Martin F."/>
            <person name="Silar P."/>
            <person name="Natvig D.O."/>
            <person name="Lalanne C."/>
            <person name="Gautier V."/>
            <person name="Ament-Velasquez S.L."/>
            <person name="Kruys A."/>
            <person name="Hutchinson M.I."/>
            <person name="Powell A.J."/>
            <person name="Barry K."/>
            <person name="Miller A.N."/>
            <person name="Grigoriev I.V."/>
            <person name="Debuchy R."/>
            <person name="Gladieux P."/>
            <person name="Hiltunen Thoren M."/>
            <person name="Johannesson H."/>
        </authorList>
    </citation>
    <scope>NUCLEOTIDE SEQUENCE</scope>
    <source>
        <strain evidence="1">CBS 626.80</strain>
    </source>
</reference>